<name>A0A9Q3F4Q1_9BASI</name>
<proteinExistence type="predicted"/>
<feature type="compositionally biased region" description="Polar residues" evidence="1">
    <location>
        <begin position="1"/>
        <end position="18"/>
    </location>
</feature>
<sequence length="205" mass="22992">MPSTKSGASYNPSRSSQKGYRHDYGRSQSVTGGPGSVNRSQTENLCHSEADNTVLPSNRANTATRSLSGHVKSQPEGLKQCIKAQRVPDHSRSVEKLHELLPDCKKVPGPSQHVQVTQWMASIDGKEEHDALNRSMEEKQPFTTQASAKNRASSQQQQLQCEKAATSSEQGKRQSTSQKNLTARATDFQRFSSWPWKMYFRWQEQ</sequence>
<feature type="compositionally biased region" description="Polar residues" evidence="1">
    <location>
        <begin position="26"/>
        <end position="45"/>
    </location>
</feature>
<protein>
    <submittedName>
        <fullName evidence="2">Uncharacterized protein</fullName>
    </submittedName>
</protein>
<evidence type="ECO:0000313" key="3">
    <source>
        <dbReference type="Proteomes" id="UP000765509"/>
    </source>
</evidence>
<reference evidence="2" key="1">
    <citation type="submission" date="2021-03" db="EMBL/GenBank/DDBJ databases">
        <title>Draft genome sequence of rust myrtle Austropuccinia psidii MF-1, a brazilian biotype.</title>
        <authorList>
            <person name="Quecine M.C."/>
            <person name="Pachon D.M.R."/>
            <person name="Bonatelli M.L."/>
            <person name="Correr F.H."/>
            <person name="Franceschini L.M."/>
            <person name="Leite T.F."/>
            <person name="Margarido G.R.A."/>
            <person name="Almeida C.A."/>
            <person name="Ferrarezi J.A."/>
            <person name="Labate C.A."/>
        </authorList>
    </citation>
    <scope>NUCLEOTIDE SEQUENCE</scope>
    <source>
        <strain evidence="2">MF-1</strain>
    </source>
</reference>
<feature type="region of interest" description="Disordered" evidence="1">
    <location>
        <begin position="1"/>
        <end position="79"/>
    </location>
</feature>
<comment type="caution">
    <text evidence="2">The sequence shown here is derived from an EMBL/GenBank/DDBJ whole genome shotgun (WGS) entry which is preliminary data.</text>
</comment>
<feature type="region of interest" description="Disordered" evidence="1">
    <location>
        <begin position="128"/>
        <end position="184"/>
    </location>
</feature>
<keyword evidence="3" id="KW-1185">Reference proteome</keyword>
<dbReference type="EMBL" id="AVOT02036625">
    <property type="protein sequence ID" value="MBW0531178.1"/>
    <property type="molecule type" value="Genomic_DNA"/>
</dbReference>
<evidence type="ECO:0000313" key="2">
    <source>
        <dbReference type="EMBL" id="MBW0531178.1"/>
    </source>
</evidence>
<dbReference type="Proteomes" id="UP000765509">
    <property type="component" value="Unassembled WGS sequence"/>
</dbReference>
<feature type="compositionally biased region" description="Polar residues" evidence="1">
    <location>
        <begin position="141"/>
        <end position="183"/>
    </location>
</feature>
<gene>
    <name evidence="2" type="ORF">O181_070893</name>
</gene>
<feature type="compositionally biased region" description="Basic and acidic residues" evidence="1">
    <location>
        <begin position="128"/>
        <end position="140"/>
    </location>
</feature>
<dbReference type="AlphaFoldDB" id="A0A9Q3F4Q1"/>
<feature type="compositionally biased region" description="Polar residues" evidence="1">
    <location>
        <begin position="54"/>
        <end position="67"/>
    </location>
</feature>
<organism evidence="2 3">
    <name type="scientific">Austropuccinia psidii MF-1</name>
    <dbReference type="NCBI Taxonomy" id="1389203"/>
    <lineage>
        <taxon>Eukaryota</taxon>
        <taxon>Fungi</taxon>
        <taxon>Dikarya</taxon>
        <taxon>Basidiomycota</taxon>
        <taxon>Pucciniomycotina</taxon>
        <taxon>Pucciniomycetes</taxon>
        <taxon>Pucciniales</taxon>
        <taxon>Sphaerophragmiaceae</taxon>
        <taxon>Austropuccinia</taxon>
    </lineage>
</organism>
<accession>A0A9Q3F4Q1</accession>
<evidence type="ECO:0000256" key="1">
    <source>
        <dbReference type="SAM" id="MobiDB-lite"/>
    </source>
</evidence>